<dbReference type="PROSITE" id="PS50089">
    <property type="entry name" value="ZF_RING_2"/>
    <property type="match status" value="1"/>
</dbReference>
<feature type="compositionally biased region" description="Acidic residues" evidence="17">
    <location>
        <begin position="275"/>
        <end position="301"/>
    </location>
</feature>
<keyword evidence="20" id="KW-1185">Reference proteome</keyword>
<dbReference type="Pfam" id="PF08746">
    <property type="entry name" value="zf-RING-like"/>
    <property type="match status" value="1"/>
</dbReference>
<comment type="caution">
    <text evidence="19">The sequence shown here is derived from an EMBL/GenBank/DDBJ whole genome shotgun (WGS) entry which is preliminary data.</text>
</comment>
<dbReference type="InterPro" id="IPR001841">
    <property type="entry name" value="Znf_RING"/>
</dbReference>
<comment type="function">
    <text evidence="16">Acts in a DNA repair pathway for removal of UV-induced DNA damage that is distinct from classical nucleotide excision repair and in repair of ionizing radiation damage. Functions in homologous recombination repair of DNA double strand breaks and in recovery of stalled replication forks.</text>
</comment>
<dbReference type="GO" id="GO:0030915">
    <property type="term" value="C:Smc5-Smc6 complex"/>
    <property type="evidence" value="ECO:0007669"/>
    <property type="project" value="UniProtKB-UniRule"/>
</dbReference>
<comment type="catalytic activity">
    <reaction evidence="1 16">
        <text>S-ubiquitinyl-[E2 ubiquitin-conjugating enzyme]-L-cysteine + [acceptor protein]-L-lysine = [E2 ubiquitin-conjugating enzyme]-L-cysteine + N(6)-ubiquitinyl-[acceptor protein]-L-lysine.</text>
        <dbReference type="EC" id="2.3.2.27"/>
    </reaction>
</comment>
<proteinExistence type="inferred from homology"/>
<evidence type="ECO:0000256" key="12">
    <source>
        <dbReference type="ARBA" id="ARBA00023172"/>
    </source>
</evidence>
<feature type="domain" description="RING-type" evidence="18">
    <location>
        <begin position="185"/>
        <end position="229"/>
    </location>
</feature>
<dbReference type="InterPro" id="IPR011513">
    <property type="entry name" value="Nse1"/>
</dbReference>
<dbReference type="CDD" id="cd16493">
    <property type="entry name" value="RING-CH-C4HC3_NSE1"/>
    <property type="match status" value="1"/>
</dbReference>
<dbReference type="GO" id="GO:0005634">
    <property type="term" value="C:nucleus"/>
    <property type="evidence" value="ECO:0007669"/>
    <property type="project" value="UniProtKB-SubCell"/>
</dbReference>
<dbReference type="InterPro" id="IPR014857">
    <property type="entry name" value="Nse1_RING_C4HC3-type"/>
</dbReference>
<comment type="subcellular location">
    <subcellularLocation>
        <location evidence="2 16">Nucleus</location>
    </subcellularLocation>
</comment>
<name>A0A507EFJ7_9FUNG</name>
<dbReference type="GO" id="GO:0061630">
    <property type="term" value="F:ubiquitin protein ligase activity"/>
    <property type="evidence" value="ECO:0007669"/>
    <property type="project" value="UniProtKB-EC"/>
</dbReference>
<dbReference type="GO" id="GO:0008270">
    <property type="term" value="F:zinc ion binding"/>
    <property type="evidence" value="ECO:0007669"/>
    <property type="project" value="UniProtKB-KW"/>
</dbReference>
<dbReference type="SUPFAM" id="SSF57850">
    <property type="entry name" value="RING/U-box"/>
    <property type="match status" value="1"/>
</dbReference>
<evidence type="ECO:0000256" key="6">
    <source>
        <dbReference type="ARBA" id="ARBA00022679"/>
    </source>
</evidence>
<protein>
    <recommendedName>
        <fullName evidence="5 16">Non-structural maintenance of chromosomes element 1 homolog</fullName>
        <ecNumber evidence="4 16">2.3.2.27</ecNumber>
    </recommendedName>
</protein>
<gene>
    <name evidence="19" type="ORF">PhCBS80983_g00036</name>
</gene>
<dbReference type="Pfam" id="PF07574">
    <property type="entry name" value="SMC_Nse1"/>
    <property type="match status" value="1"/>
</dbReference>
<evidence type="ECO:0000256" key="14">
    <source>
        <dbReference type="ARBA" id="ARBA00023242"/>
    </source>
</evidence>
<evidence type="ECO:0000256" key="7">
    <source>
        <dbReference type="ARBA" id="ARBA00022723"/>
    </source>
</evidence>
<evidence type="ECO:0000256" key="2">
    <source>
        <dbReference type="ARBA" id="ARBA00004123"/>
    </source>
</evidence>
<evidence type="ECO:0000256" key="17">
    <source>
        <dbReference type="SAM" id="MobiDB-lite"/>
    </source>
</evidence>
<keyword evidence="12 16" id="KW-0233">DNA recombination</keyword>
<evidence type="ECO:0000256" key="13">
    <source>
        <dbReference type="ARBA" id="ARBA00023204"/>
    </source>
</evidence>
<keyword evidence="13 16" id="KW-0234">DNA repair</keyword>
<evidence type="ECO:0000256" key="10">
    <source>
        <dbReference type="ARBA" id="ARBA00022786"/>
    </source>
</evidence>
<evidence type="ECO:0000256" key="8">
    <source>
        <dbReference type="ARBA" id="ARBA00022763"/>
    </source>
</evidence>
<keyword evidence="7 16" id="KW-0479">Metal-binding</keyword>
<evidence type="ECO:0000256" key="9">
    <source>
        <dbReference type="ARBA" id="ARBA00022771"/>
    </source>
</evidence>
<dbReference type="PANTHER" id="PTHR20973:SF0">
    <property type="entry name" value="NON-STRUCTURAL MAINTENANCE OF CHROMOSOMES ELEMENT 1 HOMOLOG"/>
    <property type="match status" value="1"/>
</dbReference>
<evidence type="ECO:0000256" key="1">
    <source>
        <dbReference type="ARBA" id="ARBA00000900"/>
    </source>
</evidence>
<evidence type="ECO:0000313" key="20">
    <source>
        <dbReference type="Proteomes" id="UP000318582"/>
    </source>
</evidence>
<dbReference type="GO" id="GO:0000724">
    <property type="term" value="P:double-strand break repair via homologous recombination"/>
    <property type="evidence" value="ECO:0007669"/>
    <property type="project" value="TreeGrafter"/>
</dbReference>
<feature type="compositionally biased region" description="Polar residues" evidence="17">
    <location>
        <begin position="302"/>
        <end position="322"/>
    </location>
</feature>
<sequence length="329" mass="37063">MVVPTTHKRLFLQGYLKQRFLPEDAVLDLLKKVCEHYETEYNEAALSSFLSEFNEMLDPYDMELRRGHAPDSGTTFYALVNTNGDEVAQVATCCTPAEIAYFKHLLEIIVTADDDVYEISSTVALSEASRVKPAMTKRDAEAFIERLIQAKWLVDRNGLISMSLRTVLELQNYLKEEYGDRIHECALCMEIVTSDYERCSVANCQTRLHVHCSNSYFPRQAQKNCPSCQSPWRGILLGTGTGRSSGSARLRRPTASQATQNSIGSSAHIERDVSPDEGDEREEEAEDEEGEEEEEEGEEEIQTGSANATPRRNGRSSQSERTSTGKRRR</sequence>
<evidence type="ECO:0000256" key="3">
    <source>
        <dbReference type="ARBA" id="ARBA00010258"/>
    </source>
</evidence>
<accession>A0A507EFJ7</accession>
<evidence type="ECO:0000256" key="16">
    <source>
        <dbReference type="RuleBase" id="RU368018"/>
    </source>
</evidence>
<evidence type="ECO:0000256" key="5">
    <source>
        <dbReference type="ARBA" id="ARBA00019422"/>
    </source>
</evidence>
<keyword evidence="11 16" id="KW-0862">Zinc</keyword>
<evidence type="ECO:0000259" key="18">
    <source>
        <dbReference type="PROSITE" id="PS50089"/>
    </source>
</evidence>
<dbReference type="EMBL" id="QEAQ01000001">
    <property type="protein sequence ID" value="TPX62913.1"/>
    <property type="molecule type" value="Genomic_DNA"/>
</dbReference>
<dbReference type="Gene3D" id="3.90.1150.220">
    <property type="match status" value="1"/>
</dbReference>
<dbReference type="FunFam" id="1.10.10.10:FF:000270">
    <property type="entry name" value="Non-structural maintenance of chromosomes element 1 homolog"/>
    <property type="match status" value="1"/>
</dbReference>
<feature type="region of interest" description="Disordered" evidence="17">
    <location>
        <begin position="239"/>
        <end position="329"/>
    </location>
</feature>
<evidence type="ECO:0000256" key="15">
    <source>
        <dbReference type="PROSITE-ProRule" id="PRU00175"/>
    </source>
</evidence>
<dbReference type="EC" id="2.3.2.27" evidence="4 16"/>
<dbReference type="InterPro" id="IPR013083">
    <property type="entry name" value="Znf_RING/FYVE/PHD"/>
</dbReference>
<dbReference type="Proteomes" id="UP000318582">
    <property type="component" value="Unassembled WGS sequence"/>
</dbReference>
<organism evidence="19 20">
    <name type="scientific">Powellomyces hirtus</name>
    <dbReference type="NCBI Taxonomy" id="109895"/>
    <lineage>
        <taxon>Eukaryota</taxon>
        <taxon>Fungi</taxon>
        <taxon>Fungi incertae sedis</taxon>
        <taxon>Chytridiomycota</taxon>
        <taxon>Chytridiomycota incertae sedis</taxon>
        <taxon>Chytridiomycetes</taxon>
        <taxon>Spizellomycetales</taxon>
        <taxon>Powellomycetaceae</taxon>
        <taxon>Powellomyces</taxon>
    </lineage>
</organism>
<keyword evidence="8 16" id="KW-0227">DNA damage</keyword>
<reference evidence="19 20" key="1">
    <citation type="journal article" date="2019" name="Sci. Rep.">
        <title>Comparative genomics of chytrid fungi reveal insights into the obligate biotrophic and pathogenic lifestyle of Synchytrium endobioticum.</title>
        <authorList>
            <person name="van de Vossenberg B.T.L.H."/>
            <person name="Warris S."/>
            <person name="Nguyen H.D.T."/>
            <person name="van Gent-Pelzer M.P.E."/>
            <person name="Joly D.L."/>
            <person name="van de Geest H.C."/>
            <person name="Bonants P.J.M."/>
            <person name="Smith D.S."/>
            <person name="Levesque C.A."/>
            <person name="van der Lee T.A.J."/>
        </authorList>
    </citation>
    <scope>NUCLEOTIDE SEQUENCE [LARGE SCALE GENOMIC DNA]</scope>
    <source>
        <strain evidence="19 20">CBS 809.83</strain>
    </source>
</reference>
<dbReference type="Gene3D" id="3.30.40.10">
    <property type="entry name" value="Zinc/RING finger domain, C3HC4 (zinc finger)"/>
    <property type="match status" value="1"/>
</dbReference>
<keyword evidence="10 16" id="KW-0833">Ubl conjugation pathway</keyword>
<dbReference type="PANTHER" id="PTHR20973">
    <property type="entry name" value="NON-SMC ELEMENT 1-RELATED"/>
    <property type="match status" value="1"/>
</dbReference>
<dbReference type="STRING" id="109895.A0A507EFJ7"/>
<comment type="similarity">
    <text evidence="3 16">Belongs to the NSE1 family.</text>
</comment>
<keyword evidence="9 15" id="KW-0863">Zinc-finger</keyword>
<keyword evidence="6 16" id="KW-0808">Transferase</keyword>
<keyword evidence="14 16" id="KW-0539">Nucleus</keyword>
<dbReference type="Gene3D" id="1.10.10.10">
    <property type="entry name" value="Winged helix-like DNA-binding domain superfamily/Winged helix DNA-binding domain"/>
    <property type="match status" value="1"/>
</dbReference>
<comment type="subunit">
    <text evidence="16">Component of the Smc5-Smc6 complex.</text>
</comment>
<dbReference type="InterPro" id="IPR036388">
    <property type="entry name" value="WH-like_DNA-bd_sf"/>
</dbReference>
<evidence type="ECO:0000313" key="19">
    <source>
        <dbReference type="EMBL" id="TPX62913.1"/>
    </source>
</evidence>
<feature type="compositionally biased region" description="Polar residues" evidence="17">
    <location>
        <begin position="254"/>
        <end position="265"/>
    </location>
</feature>
<evidence type="ECO:0000256" key="11">
    <source>
        <dbReference type="ARBA" id="ARBA00022833"/>
    </source>
</evidence>
<dbReference type="AlphaFoldDB" id="A0A507EFJ7"/>
<evidence type="ECO:0000256" key="4">
    <source>
        <dbReference type="ARBA" id="ARBA00012483"/>
    </source>
</evidence>